<dbReference type="EC" id="4.1.3.36" evidence="2"/>
<dbReference type="GO" id="GO:0008935">
    <property type="term" value="F:1,4-dihydroxy-2-naphthoyl-CoA synthase activity"/>
    <property type="evidence" value="ECO:0007669"/>
    <property type="project" value="UniProtKB-EC"/>
</dbReference>
<dbReference type="PANTHER" id="PTHR43802:SF1">
    <property type="entry name" value="IP11341P-RELATED"/>
    <property type="match status" value="1"/>
</dbReference>
<evidence type="ECO:0000313" key="4">
    <source>
        <dbReference type="Proteomes" id="UP000193146"/>
    </source>
</evidence>
<dbReference type="NCBIfam" id="NF006140">
    <property type="entry name" value="PRK08290.1"/>
    <property type="match status" value="1"/>
</dbReference>
<reference evidence="2 5" key="2">
    <citation type="submission" date="2020-04" db="EMBL/GenBank/DDBJ databases">
        <authorList>
            <person name="De Canck E."/>
        </authorList>
    </citation>
    <scope>NUCLEOTIDE SEQUENCE [LARGE SCALE GENOMIC DNA]</scope>
    <source>
        <strain evidence="2 5">LMG 29660</strain>
    </source>
</reference>
<dbReference type="EMBL" id="NBYX01000001">
    <property type="protein sequence ID" value="ORT88930.1"/>
    <property type="molecule type" value="Genomic_DNA"/>
</dbReference>
<dbReference type="InterPro" id="IPR001753">
    <property type="entry name" value="Enoyl-CoA_hydra/iso"/>
</dbReference>
<dbReference type="RefSeq" id="WP_085037479.1">
    <property type="nucleotide sequence ID" value="NZ_CADIKG010000001.1"/>
</dbReference>
<dbReference type="Gene3D" id="3.90.226.10">
    <property type="entry name" value="2-enoyl-CoA Hydratase, Chain A, domain 1"/>
    <property type="match status" value="1"/>
</dbReference>
<keyword evidence="2" id="KW-0456">Lyase</keyword>
<dbReference type="OrthoDB" id="9807606at2"/>
<dbReference type="EMBL" id="CADIKG010000001">
    <property type="protein sequence ID" value="CAB3748035.1"/>
    <property type="molecule type" value="Genomic_DNA"/>
</dbReference>
<evidence type="ECO:0000313" key="5">
    <source>
        <dbReference type="Proteomes" id="UP000494135"/>
    </source>
</evidence>
<dbReference type="Proteomes" id="UP000193146">
    <property type="component" value="Unassembled WGS sequence"/>
</dbReference>
<dbReference type="Pfam" id="PF00378">
    <property type="entry name" value="ECH_1"/>
    <property type="match status" value="1"/>
</dbReference>
<dbReference type="SUPFAM" id="SSF52096">
    <property type="entry name" value="ClpP/crotonase"/>
    <property type="match status" value="1"/>
</dbReference>
<protein>
    <submittedName>
        <fullName evidence="2">1,4-dihydroxy-2-naphthoyl-CoA synthase</fullName>
        <ecNumber evidence="2">4.1.3.36</ecNumber>
    </submittedName>
    <submittedName>
        <fullName evidence="3">Enoyl-CoA hydratase</fullName>
    </submittedName>
</protein>
<reference evidence="3 4" key="1">
    <citation type="submission" date="2017-04" db="EMBL/GenBank/DDBJ databases">
        <title>Burkholderia puraquae sp. nov., a novel Burkholderia cepacia complex species from hospital setting samples.</title>
        <authorList>
            <person name="Martina P."/>
            <person name="Leguizamon M."/>
            <person name="Prieto C."/>
            <person name="Sousa S."/>
            <person name="Montanaro P."/>
            <person name="Draghi W."/>
            <person name="Staembler M."/>
            <person name="Bettiol M."/>
            <person name="Figoli C."/>
            <person name="Palau J."/>
            <person name="Alvarez F."/>
            <person name="Benetti S."/>
            <person name="Anchat E."/>
            <person name="Vescina C."/>
            <person name="Ferreras J."/>
            <person name="Lasch P."/>
            <person name="Lagares A."/>
            <person name="Zorreguieta A."/>
            <person name="Yantorno O."/>
            <person name="Bosch A."/>
        </authorList>
    </citation>
    <scope>NUCLEOTIDE SEQUENCE [LARGE SCALE GENOMIC DNA]</scope>
    <source>
        <strain evidence="3 4">CAMPA 1040</strain>
    </source>
</reference>
<evidence type="ECO:0000256" key="1">
    <source>
        <dbReference type="ARBA" id="ARBA00005254"/>
    </source>
</evidence>
<dbReference type="CDD" id="cd06558">
    <property type="entry name" value="crotonase-like"/>
    <property type="match status" value="1"/>
</dbReference>
<accession>A0A1X1PNY7</accession>
<comment type="similarity">
    <text evidence="1">Belongs to the enoyl-CoA hydratase/isomerase family.</text>
</comment>
<sequence length="326" mass="35145">MEATQVTFGDGVVGYAVDGGIATITMNRPEYHNAQNSKMTYALDAAFRRAAHDDAVKAIVLAGAGKHFSAGHDIGTPGRDIHESFDRASLWYDHADKEGGEFLYAREQEVYLGMCRRWRDLPKPTIAMVQGACIAGGLMLAWVCDLIVASEDAFFADPVVRMGIPGVEYFAHAYELNPRIAKEFLFLGERMPAERAYQMGMVNRVVPRERLHDATYAIAAKIATMPRLGLTLTKQALNHVEELQGKRAAMDAAFAWHHFAHAHNELVSGDRLGGYDARSMASSQRQPNGAEAQTAGSGAAVSVNGTSSAAPALDVLKPAAVNGAAV</sequence>
<evidence type="ECO:0000313" key="3">
    <source>
        <dbReference type="EMBL" id="ORT88930.1"/>
    </source>
</evidence>
<dbReference type="Proteomes" id="UP000494135">
    <property type="component" value="Unassembled WGS sequence"/>
</dbReference>
<organism evidence="3 4">
    <name type="scientific">Burkholderia puraquae</name>
    <dbReference type="NCBI Taxonomy" id="1904757"/>
    <lineage>
        <taxon>Bacteria</taxon>
        <taxon>Pseudomonadati</taxon>
        <taxon>Pseudomonadota</taxon>
        <taxon>Betaproteobacteria</taxon>
        <taxon>Burkholderiales</taxon>
        <taxon>Burkholderiaceae</taxon>
        <taxon>Burkholderia</taxon>
        <taxon>Burkholderia cepacia complex</taxon>
    </lineage>
</organism>
<gene>
    <name evidence="2" type="primary">menB_1</name>
    <name evidence="3" type="ORF">B7G54_01785</name>
    <name evidence="2" type="ORF">LMG29660_00768</name>
</gene>
<name>A0A1X1PNY7_9BURK</name>
<dbReference type="AlphaFoldDB" id="A0A1X1PNY7"/>
<keyword evidence="4" id="KW-1185">Reference proteome</keyword>
<dbReference type="PANTHER" id="PTHR43802">
    <property type="entry name" value="ENOYL-COA HYDRATASE"/>
    <property type="match status" value="1"/>
</dbReference>
<evidence type="ECO:0000313" key="2">
    <source>
        <dbReference type="EMBL" id="CAB3748035.1"/>
    </source>
</evidence>
<dbReference type="InterPro" id="IPR029045">
    <property type="entry name" value="ClpP/crotonase-like_dom_sf"/>
</dbReference>
<proteinExistence type="inferred from homology"/>